<dbReference type="GO" id="GO:0016787">
    <property type="term" value="F:hydrolase activity"/>
    <property type="evidence" value="ECO:0007669"/>
    <property type="project" value="InterPro"/>
</dbReference>
<evidence type="ECO:0000313" key="2">
    <source>
        <dbReference type="EMBL" id="CDM60147.1"/>
    </source>
</evidence>
<reference evidence="2" key="1">
    <citation type="submission" date="2013-11" db="EMBL/GenBank/DDBJ databases">
        <title>Draft genome sequence of the broad-host-range Rhizobium sp. LPU83 strain, a member of the low-genetic diversity Oregon-like Rhizobium sp. group.</title>
        <authorList>
            <person name="Wibberg D."/>
            <person name="Puehler A."/>
            <person name="Schlueter A."/>
        </authorList>
    </citation>
    <scope>NUCLEOTIDE SEQUENCE [LARGE SCALE GENOMIC DNA]</scope>
    <source>
        <strain evidence="2">LPU83</strain>
        <plasmid evidence="2">pLPU83b</plasmid>
    </source>
</reference>
<dbReference type="InterPro" id="IPR029058">
    <property type="entry name" value="AB_hydrolase_fold"/>
</dbReference>
<keyword evidence="2" id="KW-0614">Plasmid</keyword>
<dbReference type="InterPro" id="IPR005674">
    <property type="entry name" value="CocE/Ser_esterase"/>
</dbReference>
<dbReference type="Pfam" id="PF02129">
    <property type="entry name" value="Peptidase_S15"/>
    <property type="match status" value="1"/>
</dbReference>
<dbReference type="Gene3D" id="3.40.50.1820">
    <property type="entry name" value="alpha/beta hydrolase"/>
    <property type="match status" value="1"/>
</dbReference>
<proteinExistence type="predicted"/>
<dbReference type="EMBL" id="CBYB010000010">
    <property type="protein sequence ID" value="CDM60147.1"/>
    <property type="molecule type" value="Genomic_DNA"/>
</dbReference>
<evidence type="ECO:0000313" key="3">
    <source>
        <dbReference type="Proteomes" id="UP000019443"/>
    </source>
</evidence>
<name>W6RFY5_9HYPH</name>
<dbReference type="InterPro" id="IPR000383">
    <property type="entry name" value="Xaa-Pro-like_dom"/>
</dbReference>
<feature type="domain" description="Xaa-Pro dipeptidyl-peptidase-like" evidence="1">
    <location>
        <begin position="4"/>
        <end position="145"/>
    </location>
</feature>
<protein>
    <recommendedName>
        <fullName evidence="1">Xaa-Pro dipeptidyl-peptidase-like domain-containing protein</fullName>
    </recommendedName>
</protein>
<keyword evidence="3" id="KW-1185">Reference proteome</keyword>
<dbReference type="AlphaFoldDB" id="W6RFY5"/>
<dbReference type="RefSeq" id="WP_024318853.1">
    <property type="nucleotide sequence ID" value="NZ_ATTO01000121.1"/>
</dbReference>
<geneLocation type="plasmid" evidence="2">
    <name>pLPU83b</name>
</geneLocation>
<comment type="caution">
    <text evidence="2">The sequence shown here is derived from an EMBL/GenBank/DDBJ whole genome shotgun (WGS) entry which is preliminary data.</text>
</comment>
<sequence length="199" mass="22142">MGSLYADIYRPQGVDSRLLTILIRIPYSKAPYQDRRKSAARSGVAYMLPGQGFAVVVQDVRDQYSSEGPYHILLGDVDDGWITSQHWPNGKVGGFGCSALGIAQIMMSQRGPPALAAIVPQGASGSMRNMPYDFQPDNLPRFSRWFRYLRDNATWGSQPPNTQIPAFVRTLPIADMTERSGGYRNDCRDWTTHAAGDPW</sequence>
<dbReference type="NCBIfam" id="TIGR00976">
    <property type="entry name" value="CocE_NonD"/>
    <property type="match status" value="1"/>
</dbReference>
<gene>
    <name evidence="2" type="ORF">LPU83_pLPU83b_0151</name>
</gene>
<organism evidence="2 3">
    <name type="scientific">Rhizobium favelukesii</name>
    <dbReference type="NCBI Taxonomy" id="348824"/>
    <lineage>
        <taxon>Bacteria</taxon>
        <taxon>Pseudomonadati</taxon>
        <taxon>Pseudomonadota</taxon>
        <taxon>Alphaproteobacteria</taxon>
        <taxon>Hyphomicrobiales</taxon>
        <taxon>Rhizobiaceae</taxon>
        <taxon>Rhizobium/Agrobacterium group</taxon>
        <taxon>Rhizobium</taxon>
    </lineage>
</organism>
<evidence type="ECO:0000259" key="1">
    <source>
        <dbReference type="Pfam" id="PF02129"/>
    </source>
</evidence>
<dbReference type="SUPFAM" id="SSF53474">
    <property type="entry name" value="alpha/beta-Hydrolases"/>
    <property type="match status" value="1"/>
</dbReference>
<accession>W6RFY5</accession>
<dbReference type="Proteomes" id="UP000019443">
    <property type="component" value="Unassembled WGS sequence"/>
</dbReference>